<proteinExistence type="predicted"/>
<dbReference type="AlphaFoldDB" id="A0A7U2ERT3"/>
<accession>A0A7U2ERT3</accession>
<name>A0A7U2ERT3_PHANO</name>
<evidence type="ECO:0000313" key="2">
    <source>
        <dbReference type="Proteomes" id="UP000663193"/>
    </source>
</evidence>
<dbReference type="Proteomes" id="UP000663193">
    <property type="component" value="Chromosome 2"/>
</dbReference>
<dbReference type="VEuPathDB" id="FungiDB:JI435_401820"/>
<evidence type="ECO:0000313" key="1">
    <source>
        <dbReference type="EMBL" id="QRC91915.1"/>
    </source>
</evidence>
<protein>
    <submittedName>
        <fullName evidence="1">Uncharacterized protein</fullName>
    </submittedName>
</protein>
<organism evidence="1 2">
    <name type="scientific">Phaeosphaeria nodorum (strain SN15 / ATCC MYA-4574 / FGSC 10173)</name>
    <name type="common">Glume blotch fungus</name>
    <name type="synonym">Parastagonospora nodorum</name>
    <dbReference type="NCBI Taxonomy" id="321614"/>
    <lineage>
        <taxon>Eukaryota</taxon>
        <taxon>Fungi</taxon>
        <taxon>Dikarya</taxon>
        <taxon>Ascomycota</taxon>
        <taxon>Pezizomycotina</taxon>
        <taxon>Dothideomycetes</taxon>
        <taxon>Pleosporomycetidae</taxon>
        <taxon>Pleosporales</taxon>
        <taxon>Pleosporineae</taxon>
        <taxon>Phaeosphaeriaceae</taxon>
        <taxon>Parastagonospora</taxon>
    </lineage>
</organism>
<gene>
    <name evidence="1" type="ORF">JI435_401820</name>
</gene>
<reference evidence="2" key="1">
    <citation type="journal article" date="2021" name="BMC Genomics">
        <title>Chromosome-level genome assembly and manually-curated proteome of model necrotroph Parastagonospora nodorum Sn15 reveals a genome-wide trove of candidate effector homologs, and redundancy of virulence-related functions within an accessory chromosome.</title>
        <authorList>
            <person name="Bertazzoni S."/>
            <person name="Jones D.A.B."/>
            <person name="Phan H.T."/>
            <person name="Tan K.-C."/>
            <person name="Hane J.K."/>
        </authorList>
    </citation>
    <scope>NUCLEOTIDE SEQUENCE [LARGE SCALE GENOMIC DNA]</scope>
    <source>
        <strain evidence="2">SN15 / ATCC MYA-4574 / FGSC 10173)</strain>
    </source>
</reference>
<sequence length="121" mass="13671">MATTSPGRTATGAKPRKPVPVIIRALWFKDSIAKRMHCRVIIIFTLFLPDLGGKASQRLASNAESLVVFSEYMKFWKIARMREVEPLRIRRGVGTNGVSVASQYPRYLKKRLLGRSGMVHQ</sequence>
<keyword evidence="2" id="KW-1185">Reference proteome</keyword>
<dbReference type="EMBL" id="CP069024">
    <property type="protein sequence ID" value="QRC91915.1"/>
    <property type="molecule type" value="Genomic_DNA"/>
</dbReference>